<evidence type="ECO:0000313" key="2">
    <source>
        <dbReference type="Proteomes" id="UP000000864"/>
    </source>
</evidence>
<sequence>MHSMKILKNDRRYFLARDVLQRILHKVPLLFDPRGRWRCRHFEATFSCIRLPTPLLPGACLRLQRRTRPLLVALDNIRQQLVEVSTLGEILVVGVTRPYHVLHEGSEEVLWVVAIVPVASVVRQKKLVD</sequence>
<reference evidence="1 2" key="4">
    <citation type="journal article" date="2000" name="Virology">
        <title>The brown algal virus EsV-1 particle contains a putative hybrid histidine kinase.</title>
        <authorList>
            <person name="Delaroque N."/>
            <person name="Wolf S."/>
            <person name="Muller D.G."/>
            <person name="Knippers R."/>
        </authorList>
    </citation>
    <scope>NUCLEOTIDE SEQUENCE [LARGE SCALE GENOMIC DNA]</scope>
    <source>
        <strain evidence="2">Isolate New Zealand/Kaikoura/1988</strain>
    </source>
</reference>
<organism evidence="1 2">
    <name type="scientific">Ectocarpus siliculosus virus 1 (isolate New Zealand/Kaikoura/1988)</name>
    <name type="common">EsV-1</name>
    <dbReference type="NCBI Taxonomy" id="654926"/>
    <lineage>
        <taxon>Viruses</taxon>
        <taxon>Varidnaviria</taxon>
        <taxon>Bamfordvirae</taxon>
        <taxon>Nucleocytoviricota</taxon>
        <taxon>Megaviricetes</taxon>
        <taxon>Algavirales</taxon>
        <taxon>Phycodnaviridae</taxon>
        <taxon>Phaeovirus</taxon>
        <taxon>Phaeovirus unasiliculosus</taxon>
        <taxon>Ectocarpus siliculosus virus 1</taxon>
    </lineage>
</organism>
<dbReference type="KEGG" id="vg:920590"/>
<reference evidence="1 2" key="3">
    <citation type="journal article" date="2000" name="Virology">
        <title>Characterization and immunolocalization of major structural proteins in the brown algal virus EsV-1.</title>
        <authorList>
            <person name="Delaroque N."/>
            <person name="Wolf S."/>
            <person name="Muller D.G."/>
            <person name="Knippers R."/>
        </authorList>
    </citation>
    <scope>NUCLEOTIDE SEQUENCE [LARGE SCALE GENOMIC DNA]</scope>
    <source>
        <strain evidence="2">Isolate New Zealand/Kaikoura/1988</strain>
    </source>
</reference>
<dbReference type="Proteomes" id="UP000000864">
    <property type="component" value="Segment"/>
</dbReference>
<accession>Q8QNH2</accession>
<keyword evidence="2" id="KW-1185">Reference proteome</keyword>
<reference evidence="1 2" key="1">
    <citation type="journal article" date="1995" name="Virology">
        <title>Coat protein of the Ectocarpus siliculosus virus.</title>
        <authorList>
            <person name="Klein M."/>
            <person name="Lanka S.T."/>
            <person name="Knippers R."/>
            <person name="Muller D.G."/>
        </authorList>
    </citation>
    <scope>NUCLEOTIDE SEQUENCE [LARGE SCALE GENOMIC DNA]</scope>
    <source>
        <strain evidence="2">Isolate New Zealand/Kaikoura/1988</strain>
    </source>
</reference>
<evidence type="ECO:0000313" key="1">
    <source>
        <dbReference type="EMBL" id="AAK14524.1"/>
    </source>
</evidence>
<proteinExistence type="predicted"/>
<reference evidence="1 2" key="2">
    <citation type="journal article" date="1998" name="Adv. Virus Res.">
        <title>Viruses in marine brown algae.</title>
        <authorList>
            <person name="Muller D.G."/>
            <person name="Kapp M."/>
            <person name="Knippers R."/>
        </authorList>
    </citation>
    <scope>NUCLEOTIDE SEQUENCE [LARGE SCALE GENOMIC DNA]</scope>
    <source>
        <strain evidence="2">Isolate New Zealand/Kaikoura/1988</strain>
    </source>
</reference>
<protein>
    <submittedName>
        <fullName evidence="1">EsV-1-106</fullName>
    </submittedName>
</protein>
<gene>
    <name evidence="1" type="primary">ORF 106</name>
</gene>
<dbReference type="EMBL" id="AF204951">
    <property type="protein sequence ID" value="AAK14524.1"/>
    <property type="molecule type" value="Genomic_DNA"/>
</dbReference>
<name>Q8QNH2_ESV1K</name>
<organismHost>
    <name type="scientific">Ectocarpus siliculosus</name>
    <name type="common">Brown alga</name>
    <name type="synonym">Conferva siliculosa</name>
    <dbReference type="NCBI Taxonomy" id="2880"/>
</organismHost>